<evidence type="ECO:0000313" key="10">
    <source>
        <dbReference type="Proteomes" id="UP000092460"/>
    </source>
</evidence>
<dbReference type="GO" id="GO:0035248">
    <property type="term" value="F:alpha-1,4-N-acetylgalactosaminyltransferase activity"/>
    <property type="evidence" value="ECO:0007669"/>
    <property type="project" value="TreeGrafter"/>
</dbReference>
<keyword evidence="5" id="KW-0333">Golgi apparatus</keyword>
<evidence type="ECO:0000313" key="9">
    <source>
        <dbReference type="EnsemblMetazoa" id="GPPI040686-PA"/>
    </source>
</evidence>
<keyword evidence="4" id="KW-0808">Transferase</keyword>
<feature type="chain" id="PRO_5008405152" description="Alpha 1,4-glycosyltransferase domain-containing protein" evidence="7">
    <location>
        <begin position="21"/>
        <end position="420"/>
    </location>
</feature>
<dbReference type="GO" id="GO:0000139">
    <property type="term" value="C:Golgi membrane"/>
    <property type="evidence" value="ECO:0007669"/>
    <property type="project" value="UniProtKB-SubCell"/>
</dbReference>
<comment type="subcellular location">
    <subcellularLocation>
        <location evidence="1">Golgi apparatus membrane</location>
        <topology evidence="1">Single-pass type II membrane protein</topology>
    </subcellularLocation>
</comment>
<keyword evidence="7" id="KW-0732">Signal</keyword>
<sequence>MFYLLFVILELIWLTFITECSPHNRRCYLGTLAAQVKNLIEKPKKLEDVLLADALPLAGHSIFFHETSCPSTINSITKKLPTAEPKKKKKNYGNYIELTARQACSVESAAFHNSKTNVYVLYASPRYQLPNITADPILSAVLSYKNVHLRNVNMWTYAATTPMYKWLKGGKLFKSSYVFSHVSDFLRYLTLWRWGGTYLDMDTIMLRSIENMPPNFVGAESTYYLAAGVMNFAPDGFGHKISKLCVSDFVRNFKGNNWANNGPGVITRVMRKICDTETIALMFDPKRCKGFYIFDRNIFYAISWEEWRDFFEPEKMEKTLGRIDQSYIAHLWNKISGDFPVKVGIKSAFTTMAANNCPHVELTAREVCPVESAAVRNPKTNLYVLYASPRYQLPNITVDPILNSRNVNMWTYAATTPIYE</sequence>
<keyword evidence="10" id="KW-1185">Reference proteome</keyword>
<evidence type="ECO:0000256" key="4">
    <source>
        <dbReference type="ARBA" id="ARBA00022679"/>
    </source>
</evidence>
<keyword evidence="6" id="KW-0472">Membrane</keyword>
<dbReference type="VEuPathDB" id="VectorBase:GPPI040686"/>
<keyword evidence="3" id="KW-0328">Glycosyltransferase</keyword>
<reference evidence="10" key="1">
    <citation type="submission" date="2015-01" db="EMBL/GenBank/DDBJ databases">
        <authorList>
            <person name="Aksoy S."/>
            <person name="Warren W."/>
            <person name="Wilson R.K."/>
        </authorList>
    </citation>
    <scope>NUCLEOTIDE SEQUENCE [LARGE SCALE GENOMIC DNA]</scope>
    <source>
        <strain evidence="10">IAEA</strain>
    </source>
</reference>
<evidence type="ECO:0000256" key="3">
    <source>
        <dbReference type="ARBA" id="ARBA00022676"/>
    </source>
</evidence>
<organism evidence="9 10">
    <name type="scientific">Glossina palpalis gambiensis</name>
    <dbReference type="NCBI Taxonomy" id="67801"/>
    <lineage>
        <taxon>Eukaryota</taxon>
        <taxon>Metazoa</taxon>
        <taxon>Ecdysozoa</taxon>
        <taxon>Arthropoda</taxon>
        <taxon>Hexapoda</taxon>
        <taxon>Insecta</taxon>
        <taxon>Pterygota</taxon>
        <taxon>Neoptera</taxon>
        <taxon>Endopterygota</taxon>
        <taxon>Diptera</taxon>
        <taxon>Brachycera</taxon>
        <taxon>Muscomorpha</taxon>
        <taxon>Hippoboscoidea</taxon>
        <taxon>Glossinidae</taxon>
        <taxon>Glossina</taxon>
    </lineage>
</organism>
<dbReference type="Pfam" id="PF04488">
    <property type="entry name" value="Gly_transf_sug"/>
    <property type="match status" value="1"/>
</dbReference>
<protein>
    <recommendedName>
        <fullName evidence="8">Alpha 1,4-glycosyltransferase domain-containing protein</fullName>
    </recommendedName>
</protein>
<dbReference type="InterPro" id="IPR007652">
    <property type="entry name" value="A1-4-GlycosylTfrase_dom"/>
</dbReference>
<dbReference type="SUPFAM" id="SSF53448">
    <property type="entry name" value="Nucleotide-diphospho-sugar transferases"/>
    <property type="match status" value="1"/>
</dbReference>
<comment type="similarity">
    <text evidence="2">Belongs to the glycosyltransferase 32 family.</text>
</comment>
<dbReference type="Proteomes" id="UP000092460">
    <property type="component" value="Unassembled WGS sequence"/>
</dbReference>
<feature type="domain" description="Alpha 1,4-glycosyltransferase" evidence="8">
    <location>
        <begin position="236"/>
        <end position="360"/>
    </location>
</feature>
<evidence type="ECO:0000256" key="7">
    <source>
        <dbReference type="SAM" id="SignalP"/>
    </source>
</evidence>
<dbReference type="PANTHER" id="PTHR12042:SF21">
    <property type="entry name" value="ALPHA1,4-GALACTOSYLTRANSFERASE 1-RELATED"/>
    <property type="match status" value="1"/>
</dbReference>
<dbReference type="InterPro" id="IPR051981">
    <property type="entry name" value="Glycosyltransf_32"/>
</dbReference>
<accession>A0A1B0BU83</accession>
<dbReference type="AlphaFoldDB" id="A0A1B0BU83"/>
<dbReference type="PANTHER" id="PTHR12042">
    <property type="entry name" value="LACTOSYLCERAMIDE 4-ALPHA-GALACTOSYLTRANSFERASE ALPHA- 1,4-GALACTOSYLTRANSFERASE"/>
    <property type="match status" value="1"/>
</dbReference>
<dbReference type="EnsemblMetazoa" id="GPPI040686-RA">
    <property type="protein sequence ID" value="GPPI040686-PA"/>
    <property type="gene ID" value="GPPI040686"/>
</dbReference>
<feature type="signal peptide" evidence="7">
    <location>
        <begin position="1"/>
        <end position="20"/>
    </location>
</feature>
<dbReference type="InterPro" id="IPR029044">
    <property type="entry name" value="Nucleotide-diphossugar_trans"/>
</dbReference>
<evidence type="ECO:0000256" key="1">
    <source>
        <dbReference type="ARBA" id="ARBA00004323"/>
    </source>
</evidence>
<dbReference type="Pfam" id="PF04572">
    <property type="entry name" value="Gb3_synth"/>
    <property type="match status" value="1"/>
</dbReference>
<evidence type="ECO:0000256" key="6">
    <source>
        <dbReference type="ARBA" id="ARBA00023136"/>
    </source>
</evidence>
<dbReference type="GO" id="GO:0006688">
    <property type="term" value="P:glycosphingolipid biosynthetic process"/>
    <property type="evidence" value="ECO:0007669"/>
    <property type="project" value="TreeGrafter"/>
</dbReference>
<proteinExistence type="inferred from homology"/>
<dbReference type="Gene3D" id="3.90.550.20">
    <property type="match status" value="1"/>
</dbReference>
<evidence type="ECO:0000259" key="8">
    <source>
        <dbReference type="Pfam" id="PF04572"/>
    </source>
</evidence>
<evidence type="ECO:0000256" key="2">
    <source>
        <dbReference type="ARBA" id="ARBA00009003"/>
    </source>
</evidence>
<dbReference type="EMBL" id="JXJN01020567">
    <property type="status" value="NOT_ANNOTATED_CDS"/>
    <property type="molecule type" value="Genomic_DNA"/>
</dbReference>
<dbReference type="InterPro" id="IPR007577">
    <property type="entry name" value="GlycoTrfase_DXD_sugar-bd_CS"/>
</dbReference>
<name>A0A1B0BU83_9MUSC</name>
<dbReference type="STRING" id="67801.A0A1B0BU83"/>
<evidence type="ECO:0000256" key="5">
    <source>
        <dbReference type="ARBA" id="ARBA00023034"/>
    </source>
</evidence>
<reference evidence="9" key="2">
    <citation type="submission" date="2020-05" db="UniProtKB">
        <authorList>
            <consortium name="EnsemblMetazoa"/>
        </authorList>
    </citation>
    <scope>IDENTIFICATION</scope>
    <source>
        <strain evidence="9">IAEA</strain>
    </source>
</reference>